<dbReference type="PANTHER" id="PTHR43434">
    <property type="entry name" value="PHOSPHOGLYCOLATE PHOSPHATASE"/>
    <property type="match status" value="1"/>
</dbReference>
<sequence length="236" mass="25569">MTTPRTLVLWDIDHTLMNTAGVGRRAYADAFEVVASRPLEQVADMAGRTDWAITVDTLRMHGIEASTDLLRTFGDALARAFVTYESAVRENGRVLRGAREALEALAGRDDVVQSVLTGNMEPIAIGKLAAFDLGRFMDLRVGAFGMDHEDRAELVRLAQRRATDIYGQPFGRDNTVLVGDTRHDVQAGHLGGARVVAVATGASDRRTLLDAGAELVLDDLSDTPTVIRAILTPADR</sequence>
<dbReference type="InterPro" id="IPR023214">
    <property type="entry name" value="HAD_sf"/>
</dbReference>
<dbReference type="InterPro" id="IPR023198">
    <property type="entry name" value="PGP-like_dom2"/>
</dbReference>
<keyword evidence="1" id="KW-0378">Hydrolase</keyword>
<evidence type="ECO:0000313" key="2">
    <source>
        <dbReference type="Proteomes" id="UP000588112"/>
    </source>
</evidence>
<dbReference type="SUPFAM" id="SSF56784">
    <property type="entry name" value="HAD-like"/>
    <property type="match status" value="1"/>
</dbReference>
<dbReference type="Gene3D" id="3.40.50.1000">
    <property type="entry name" value="HAD superfamily/HAD-like"/>
    <property type="match status" value="1"/>
</dbReference>
<protein>
    <submittedName>
        <fullName evidence="1">Phosphoglycolate phosphatase-like HAD superfamily hydrolase</fullName>
    </submittedName>
</protein>
<dbReference type="RefSeq" id="WP_204070334.1">
    <property type="nucleotide sequence ID" value="NZ_BOOS01000024.1"/>
</dbReference>
<dbReference type="AlphaFoldDB" id="A0A7W8Z1I1"/>
<dbReference type="InterPro" id="IPR050155">
    <property type="entry name" value="HAD-like_hydrolase_sf"/>
</dbReference>
<organism evidence="1 2">
    <name type="scientific">Sphaerisporangium krabiense</name>
    <dbReference type="NCBI Taxonomy" id="763782"/>
    <lineage>
        <taxon>Bacteria</taxon>
        <taxon>Bacillati</taxon>
        <taxon>Actinomycetota</taxon>
        <taxon>Actinomycetes</taxon>
        <taxon>Streptosporangiales</taxon>
        <taxon>Streptosporangiaceae</taxon>
        <taxon>Sphaerisporangium</taxon>
    </lineage>
</organism>
<comment type="caution">
    <text evidence="1">The sequence shown here is derived from an EMBL/GenBank/DDBJ whole genome shotgun (WGS) entry which is preliminary data.</text>
</comment>
<accession>A0A7W8Z1I1</accession>
<dbReference type="GO" id="GO:0006281">
    <property type="term" value="P:DNA repair"/>
    <property type="evidence" value="ECO:0007669"/>
    <property type="project" value="TreeGrafter"/>
</dbReference>
<keyword evidence="2" id="KW-1185">Reference proteome</keyword>
<reference evidence="1 2" key="1">
    <citation type="submission" date="2020-08" db="EMBL/GenBank/DDBJ databases">
        <title>Sequencing the genomes of 1000 actinobacteria strains.</title>
        <authorList>
            <person name="Klenk H.-P."/>
        </authorList>
    </citation>
    <scope>NUCLEOTIDE SEQUENCE [LARGE SCALE GENOMIC DNA]</scope>
    <source>
        <strain evidence="1 2">DSM 45790</strain>
    </source>
</reference>
<dbReference type="PANTHER" id="PTHR43434:SF1">
    <property type="entry name" value="PHOSPHOGLYCOLATE PHOSPHATASE"/>
    <property type="match status" value="1"/>
</dbReference>
<proteinExistence type="predicted"/>
<dbReference type="Proteomes" id="UP000588112">
    <property type="component" value="Unassembled WGS sequence"/>
</dbReference>
<dbReference type="Pfam" id="PF12710">
    <property type="entry name" value="HAD"/>
    <property type="match status" value="1"/>
</dbReference>
<gene>
    <name evidence="1" type="ORF">BJ981_001336</name>
</gene>
<evidence type="ECO:0000313" key="1">
    <source>
        <dbReference type="EMBL" id="MBB5625637.1"/>
    </source>
</evidence>
<name>A0A7W8Z1I1_9ACTN</name>
<dbReference type="EMBL" id="JACHBR010000001">
    <property type="protein sequence ID" value="MBB5625637.1"/>
    <property type="molecule type" value="Genomic_DNA"/>
</dbReference>
<dbReference type="InterPro" id="IPR036412">
    <property type="entry name" value="HAD-like_sf"/>
</dbReference>
<dbReference type="Gene3D" id="1.10.150.240">
    <property type="entry name" value="Putative phosphatase, domain 2"/>
    <property type="match status" value="1"/>
</dbReference>
<dbReference type="GO" id="GO:0008967">
    <property type="term" value="F:phosphoglycolate phosphatase activity"/>
    <property type="evidence" value="ECO:0007669"/>
    <property type="project" value="TreeGrafter"/>
</dbReference>